<evidence type="ECO:0000313" key="3">
    <source>
        <dbReference type="Proteomes" id="UP000601435"/>
    </source>
</evidence>
<name>A0A812U5M8_9DINO</name>
<dbReference type="OrthoDB" id="430002at2759"/>
<evidence type="ECO:0000313" key="2">
    <source>
        <dbReference type="EMBL" id="CAE7556005.1"/>
    </source>
</evidence>
<accession>A0A812U5M8</accession>
<keyword evidence="1" id="KW-0472">Membrane</keyword>
<organism evidence="2 3">
    <name type="scientific">Symbiodinium necroappetens</name>
    <dbReference type="NCBI Taxonomy" id="1628268"/>
    <lineage>
        <taxon>Eukaryota</taxon>
        <taxon>Sar</taxon>
        <taxon>Alveolata</taxon>
        <taxon>Dinophyceae</taxon>
        <taxon>Suessiales</taxon>
        <taxon>Symbiodiniaceae</taxon>
        <taxon>Symbiodinium</taxon>
    </lineage>
</organism>
<sequence length="68" mass="7672">HSWPWQTWIVAVLFVLICGCGQLLCCFGCLRNGWERGDFQTLGPYTPISQTEFQADGWAESNGVKPDH</sequence>
<feature type="non-terminal residue" evidence="2">
    <location>
        <position position="68"/>
    </location>
</feature>
<dbReference type="EMBL" id="CAJNJA010026183">
    <property type="protein sequence ID" value="CAE7556005.1"/>
    <property type="molecule type" value="Genomic_DNA"/>
</dbReference>
<feature type="transmembrane region" description="Helical" evidence="1">
    <location>
        <begin position="6"/>
        <end position="30"/>
    </location>
</feature>
<dbReference type="Proteomes" id="UP000601435">
    <property type="component" value="Unassembled WGS sequence"/>
</dbReference>
<feature type="non-terminal residue" evidence="2">
    <location>
        <position position="1"/>
    </location>
</feature>
<comment type="caution">
    <text evidence="2">The sequence shown here is derived from an EMBL/GenBank/DDBJ whole genome shotgun (WGS) entry which is preliminary data.</text>
</comment>
<keyword evidence="1" id="KW-0812">Transmembrane</keyword>
<evidence type="ECO:0000256" key="1">
    <source>
        <dbReference type="SAM" id="Phobius"/>
    </source>
</evidence>
<dbReference type="AlphaFoldDB" id="A0A812U5M8"/>
<keyword evidence="3" id="KW-1185">Reference proteome</keyword>
<keyword evidence="1" id="KW-1133">Transmembrane helix</keyword>
<protein>
    <submittedName>
        <fullName evidence="2">Dcd2A protein</fullName>
    </submittedName>
</protein>
<gene>
    <name evidence="2" type="primary">dcd2A</name>
    <name evidence="2" type="ORF">SNEC2469_LOCUS16037</name>
</gene>
<proteinExistence type="predicted"/>
<reference evidence="2" key="1">
    <citation type="submission" date="2021-02" db="EMBL/GenBank/DDBJ databases">
        <authorList>
            <person name="Dougan E. K."/>
            <person name="Rhodes N."/>
            <person name="Thang M."/>
            <person name="Chan C."/>
        </authorList>
    </citation>
    <scope>NUCLEOTIDE SEQUENCE</scope>
</reference>